<dbReference type="EMBL" id="NPEX01000297">
    <property type="protein sequence ID" value="RAI39324.1"/>
    <property type="molecule type" value="Genomic_DNA"/>
</dbReference>
<reference evidence="1 2" key="1">
    <citation type="submission" date="2017-07" db="EMBL/GenBank/DDBJ databases">
        <title>Draft Genome Sequences of Select Purple Nonsulfur Bacteria.</title>
        <authorList>
            <person name="Lasarre B."/>
            <person name="Mckinlay J.B."/>
        </authorList>
    </citation>
    <scope>NUCLEOTIDE SEQUENCE [LARGE SCALE GENOMIC DNA]</scope>
    <source>
        <strain evidence="1 2">DSM 5909</strain>
    </source>
</reference>
<gene>
    <name evidence="1" type="ORF">CH341_26090</name>
</gene>
<dbReference type="AlphaFoldDB" id="A0A327KMX0"/>
<dbReference type="InterPro" id="IPR019285">
    <property type="entry name" value="DUF2336"/>
</dbReference>
<sequence length="359" mass="39325">MNTSPVLIEELSTVLARGSADRRSEVLRRVTDLFLVGADQFGEDHVALFDDVMEQLVDTVERYALVRLGLQLSNVSNAPVNTIGRLCHHDDITISGPVLERSTRLTDEVLADVARTKSQAHLAAIAAREHLSEVVTDIVVERGDIEVTRKVTANGGARFSETGLRTIATRAHGDEELAEIFAGRTDVPADIFCEMVRNATDIVRRRLAGSAESAVRTRLDHAIAAIGDQLVHARLHKAHGGPSVRLEPDRIKARLCEHARLGQRGPLIEDLAAVADVPVIAVRNIIRQRSEDALLILCKAAGLGWSDARAVLEATLGEPADPRAAFQHYITLGTEVAQRVVRFIKLRKSANRTEIERLM</sequence>
<protein>
    <recommendedName>
        <fullName evidence="3">DUF2336 domain-containing protein</fullName>
    </recommendedName>
</protein>
<evidence type="ECO:0000313" key="1">
    <source>
        <dbReference type="EMBL" id="RAI39324.1"/>
    </source>
</evidence>
<name>A0A327KMX0_9BRAD</name>
<dbReference type="Pfam" id="PF10098">
    <property type="entry name" value="DUF2336"/>
    <property type="match status" value="1"/>
</dbReference>
<dbReference type="RefSeq" id="WP_111421918.1">
    <property type="nucleotide sequence ID" value="NZ_NPEX01000297.1"/>
</dbReference>
<proteinExistence type="predicted"/>
<organism evidence="1 2">
    <name type="scientific">Rhodoplanes roseus</name>
    <dbReference type="NCBI Taxonomy" id="29409"/>
    <lineage>
        <taxon>Bacteria</taxon>
        <taxon>Pseudomonadati</taxon>
        <taxon>Pseudomonadota</taxon>
        <taxon>Alphaproteobacteria</taxon>
        <taxon>Hyphomicrobiales</taxon>
        <taxon>Nitrobacteraceae</taxon>
        <taxon>Rhodoplanes</taxon>
    </lineage>
</organism>
<accession>A0A327KMX0</accession>
<comment type="caution">
    <text evidence="1">The sequence shown here is derived from an EMBL/GenBank/DDBJ whole genome shotgun (WGS) entry which is preliminary data.</text>
</comment>
<evidence type="ECO:0008006" key="3">
    <source>
        <dbReference type="Google" id="ProtNLM"/>
    </source>
</evidence>
<dbReference type="OrthoDB" id="7888976at2"/>
<keyword evidence="2" id="KW-1185">Reference proteome</keyword>
<evidence type="ECO:0000313" key="2">
    <source>
        <dbReference type="Proteomes" id="UP000249130"/>
    </source>
</evidence>
<dbReference type="Proteomes" id="UP000249130">
    <property type="component" value="Unassembled WGS sequence"/>
</dbReference>